<dbReference type="InterPro" id="IPR041588">
    <property type="entry name" value="Integrase_H2C2"/>
</dbReference>
<dbReference type="FunFam" id="3.30.420.10:FF:000063">
    <property type="entry name" value="Retrovirus-related Pol polyprotein from transposon 297-like Protein"/>
    <property type="match status" value="1"/>
</dbReference>
<dbReference type="InterPro" id="IPR000477">
    <property type="entry name" value="RT_dom"/>
</dbReference>
<feature type="compositionally biased region" description="Low complexity" evidence="2">
    <location>
        <begin position="218"/>
        <end position="233"/>
    </location>
</feature>
<dbReference type="Gene3D" id="3.30.420.10">
    <property type="entry name" value="Ribonuclease H-like superfamily/Ribonuclease H"/>
    <property type="match status" value="1"/>
</dbReference>
<evidence type="ECO:0000313" key="5">
    <source>
        <dbReference type="EMBL" id="CAH2101308.1"/>
    </source>
</evidence>
<dbReference type="EMBL" id="CAKOGL010000023">
    <property type="protein sequence ID" value="CAH2101308.1"/>
    <property type="molecule type" value="Genomic_DNA"/>
</dbReference>
<dbReference type="GO" id="GO:0003676">
    <property type="term" value="F:nucleic acid binding"/>
    <property type="evidence" value="ECO:0007669"/>
    <property type="project" value="InterPro"/>
</dbReference>
<feature type="region of interest" description="Disordered" evidence="2">
    <location>
        <begin position="189"/>
        <end position="250"/>
    </location>
</feature>
<dbReference type="FunFam" id="3.10.10.10:FF:000003">
    <property type="entry name" value="Retrovirus-related Pol polyprotein from transposon 297-like Protein"/>
    <property type="match status" value="1"/>
</dbReference>
<dbReference type="InterPro" id="IPR043502">
    <property type="entry name" value="DNA/RNA_pol_sf"/>
</dbReference>
<proteinExistence type="predicted"/>
<dbReference type="Gene3D" id="1.10.340.70">
    <property type="match status" value="1"/>
</dbReference>
<dbReference type="InterPro" id="IPR050951">
    <property type="entry name" value="Retrovirus_Pol_polyprotein"/>
</dbReference>
<evidence type="ECO:0000313" key="6">
    <source>
        <dbReference type="Proteomes" id="UP001153954"/>
    </source>
</evidence>
<evidence type="ECO:0000256" key="2">
    <source>
        <dbReference type="SAM" id="MobiDB-lite"/>
    </source>
</evidence>
<sequence>MVTPEKTQNIILANSLKPLKLSVQNGGSTEYNNSEKWRRWKQKYEIYCEANDLEKLPEKKQIAILLNAIGDEGLEIYDSFNVQRSEETVSSILERFDEKFNACKNTTVERYNFFTRHQRDESMDEYVTCLNNLASTCKFENLKESLVKDMFIIGLKNENIKEKLLQNNEIKDVNEAVAIAKTIELSSTRSKRITQHQESNNQVQTISKQSRQPRQKTPSASRPSRPLSRPRQPSQDRSRAASSSRQASNGTCRRCGQVHRYKCPAQDKICAICQKPNHFAKFCLSRKVSEIYSSSETDPNFSQNSHSQKNFIIEAVINKVECNKNNWTINLKCLNQLLPSRIDTGAEINVISIYTVKKLEKESNIKIPVKESFDNIFSFSGQQIKNLGSVILTCMFENGTQANIRFIVVDCECSTILGAKTSEDLGIVKRLFEVTNQRSVTSLLETYSDTFEGLGCLPHKAHLHVDTSVEPRICPVRRIPYALHPKLKNELDRMEKLQVIEKVTTPTDWVNAIVPIEKPNGQLRICLDPRPLNKAIKRPHFPYPTLDDLRSKVAGASMFSKLDANSGYWMIQLDEESSRLCTFNTQFGRYKFLRLPYGINSSGEIFHKVMSDLFGDLPGVLIFVDDILVFGSSQKEHDERLENVFKKARKVNLKFNKAKCMFNKPEITYVGHVFNKNGISADKSKVEAIIKMQRPENVKELQRFLGMVNYLGSYIPNLADETNLLRSLLKKQNIWQWTDNHEKEFNKLKNLISQSPVLVHYDVNKPIRMAPISSNNPIEKFDLNELESNIVCQVKLLSSNLAISQNKLQKIKDHTKSDVTLLKLQEYFLNGWPNSKNQCDPITLPYWNIRDEIHAIDDILFKCQSVIIPKSMRTEILNILHEGHMGIEKTKNLARGLVFWPNIYHDIEMKVRQCETCMTYSTNKTKEILLSHDQPSLPWQRLATDLFDYNGKKYLLVVDYYSNYIEIAQLNTDHRSQTVIQHLKSIFSRHGIPMQLVSDCGPPYNSQEFQKFLNDWDIEHIVSSPHFPRSNGLAEVSVKIIKNILKKCQDSGTDFHLGLLHYRTTPRGNLKSPSELLMSRKLRTRLPTHSESLKPKVIKFSEHSKNKSEIISKRETYYNKSAVAPEEFQPNDSVFFKKNPNDVSWSKAQTTGQIRLSLWG</sequence>
<dbReference type="Gene3D" id="3.30.70.270">
    <property type="match status" value="2"/>
</dbReference>
<dbReference type="Pfam" id="PF00078">
    <property type="entry name" value="RVT_1"/>
    <property type="match status" value="1"/>
</dbReference>
<name>A0AAU9UQ93_EUPED</name>
<dbReference type="PANTHER" id="PTHR37984">
    <property type="entry name" value="PROTEIN CBG26694"/>
    <property type="match status" value="1"/>
</dbReference>
<dbReference type="InterPro" id="IPR036397">
    <property type="entry name" value="RNaseH_sf"/>
</dbReference>
<dbReference type="FunFam" id="1.10.340.70:FF:000003">
    <property type="entry name" value="Protein CBG25708"/>
    <property type="match status" value="1"/>
</dbReference>
<accession>A0AAU9UQ93</accession>
<dbReference type="Gene3D" id="3.10.10.10">
    <property type="entry name" value="HIV Type 1 Reverse Transcriptase, subunit A, domain 1"/>
    <property type="match status" value="1"/>
</dbReference>
<organism evidence="5 6">
    <name type="scientific">Euphydryas editha</name>
    <name type="common">Edith's checkerspot</name>
    <dbReference type="NCBI Taxonomy" id="104508"/>
    <lineage>
        <taxon>Eukaryota</taxon>
        <taxon>Metazoa</taxon>
        <taxon>Ecdysozoa</taxon>
        <taxon>Arthropoda</taxon>
        <taxon>Hexapoda</taxon>
        <taxon>Insecta</taxon>
        <taxon>Pterygota</taxon>
        <taxon>Neoptera</taxon>
        <taxon>Endopterygota</taxon>
        <taxon>Lepidoptera</taxon>
        <taxon>Glossata</taxon>
        <taxon>Ditrysia</taxon>
        <taxon>Papilionoidea</taxon>
        <taxon>Nymphalidae</taxon>
        <taxon>Nymphalinae</taxon>
        <taxon>Euphydryas</taxon>
    </lineage>
</organism>
<evidence type="ECO:0000259" key="3">
    <source>
        <dbReference type="PROSITE" id="PS50878"/>
    </source>
</evidence>
<dbReference type="InterPro" id="IPR012337">
    <property type="entry name" value="RNaseH-like_sf"/>
</dbReference>
<dbReference type="SUPFAM" id="SSF56672">
    <property type="entry name" value="DNA/RNA polymerases"/>
    <property type="match status" value="1"/>
</dbReference>
<feature type="compositionally biased region" description="Polar residues" evidence="2">
    <location>
        <begin position="196"/>
        <end position="217"/>
    </location>
</feature>
<dbReference type="InterPro" id="IPR043128">
    <property type="entry name" value="Rev_trsase/Diguanyl_cyclase"/>
</dbReference>
<evidence type="ECO:0000256" key="1">
    <source>
        <dbReference type="ARBA" id="ARBA00012493"/>
    </source>
</evidence>
<dbReference type="FunFam" id="3.30.70.270:FF:000023">
    <property type="entry name" value="Pol"/>
    <property type="match status" value="1"/>
</dbReference>
<dbReference type="PROSITE" id="PS50878">
    <property type="entry name" value="RT_POL"/>
    <property type="match status" value="1"/>
</dbReference>
<evidence type="ECO:0000259" key="4">
    <source>
        <dbReference type="PROSITE" id="PS50994"/>
    </source>
</evidence>
<dbReference type="Pfam" id="PF00665">
    <property type="entry name" value="rve"/>
    <property type="match status" value="1"/>
</dbReference>
<dbReference type="GO" id="GO:0042575">
    <property type="term" value="C:DNA polymerase complex"/>
    <property type="evidence" value="ECO:0007669"/>
    <property type="project" value="UniProtKB-ARBA"/>
</dbReference>
<gene>
    <name evidence="5" type="ORF">EEDITHA_LOCUS16077</name>
</gene>
<dbReference type="CDD" id="cd01647">
    <property type="entry name" value="RT_LTR"/>
    <property type="match status" value="1"/>
</dbReference>
<dbReference type="EC" id="2.7.7.49" evidence="1"/>
<dbReference type="Proteomes" id="UP001153954">
    <property type="component" value="Unassembled WGS sequence"/>
</dbReference>
<dbReference type="Pfam" id="PF17921">
    <property type="entry name" value="Integrase_H2C2"/>
    <property type="match status" value="1"/>
</dbReference>
<comment type="caution">
    <text evidence="5">The sequence shown here is derived from an EMBL/GenBank/DDBJ whole genome shotgun (WGS) entry which is preliminary data.</text>
</comment>
<keyword evidence="6" id="KW-1185">Reference proteome</keyword>
<dbReference type="PROSITE" id="PS50994">
    <property type="entry name" value="INTEGRASE"/>
    <property type="match status" value="1"/>
</dbReference>
<dbReference type="AlphaFoldDB" id="A0AAU9UQ93"/>
<feature type="domain" description="Integrase catalytic" evidence="4">
    <location>
        <begin position="934"/>
        <end position="1047"/>
    </location>
</feature>
<feature type="domain" description="Reverse transcriptase" evidence="3">
    <location>
        <begin position="497"/>
        <end position="674"/>
    </location>
</feature>
<dbReference type="GO" id="GO:0015074">
    <property type="term" value="P:DNA integration"/>
    <property type="evidence" value="ECO:0007669"/>
    <property type="project" value="InterPro"/>
</dbReference>
<protein>
    <recommendedName>
        <fullName evidence="1">RNA-directed DNA polymerase</fullName>
        <ecNumber evidence="1">2.7.7.49</ecNumber>
    </recommendedName>
</protein>
<dbReference type="PANTHER" id="PTHR37984:SF9">
    <property type="entry name" value="INTEGRASE CATALYTIC DOMAIN-CONTAINING PROTEIN"/>
    <property type="match status" value="1"/>
</dbReference>
<reference evidence="5" key="1">
    <citation type="submission" date="2022-03" db="EMBL/GenBank/DDBJ databases">
        <authorList>
            <person name="Tunstrom K."/>
        </authorList>
    </citation>
    <scope>NUCLEOTIDE SEQUENCE</scope>
</reference>
<dbReference type="GO" id="GO:0003964">
    <property type="term" value="F:RNA-directed DNA polymerase activity"/>
    <property type="evidence" value="ECO:0007669"/>
    <property type="project" value="UniProtKB-EC"/>
</dbReference>
<dbReference type="SUPFAM" id="SSF53098">
    <property type="entry name" value="Ribonuclease H-like"/>
    <property type="match status" value="1"/>
</dbReference>
<dbReference type="InterPro" id="IPR001584">
    <property type="entry name" value="Integrase_cat-core"/>
</dbReference>